<evidence type="ECO:0000259" key="1">
    <source>
        <dbReference type="Pfam" id="PF01926"/>
    </source>
</evidence>
<organism evidence="2 3">
    <name type="scientific">Nostoc commune NIES-4072</name>
    <dbReference type="NCBI Taxonomy" id="2005467"/>
    <lineage>
        <taxon>Bacteria</taxon>
        <taxon>Bacillati</taxon>
        <taxon>Cyanobacteriota</taxon>
        <taxon>Cyanophyceae</taxon>
        <taxon>Nostocales</taxon>
        <taxon>Nostocaceae</taxon>
        <taxon>Nostoc</taxon>
    </lineage>
</organism>
<dbReference type="CDD" id="cd00882">
    <property type="entry name" value="Ras_like_GTPase"/>
    <property type="match status" value="1"/>
</dbReference>
<dbReference type="GO" id="GO:0005525">
    <property type="term" value="F:GTP binding"/>
    <property type="evidence" value="ECO:0007669"/>
    <property type="project" value="InterPro"/>
</dbReference>
<sequence length="413" mass="46559">MDIDNFLPEFRKWQQQIAEKLQGQTKDLENYNELAKCNILLIGKTGVGKSTLINSIFRVNLAPEGAGKPVTGKLTRYEQKECLIVAFDSRGLELTDGELNQYNTESNKRDVEALIEGSHKEFQNVTIDVIFYCINSNSERFEDVEEKWITDLREKHNNIPIIIVLTRTIKQPELHDLFIAIKNGTAVKEEKLKSLIHCITKTDEIIIDKNKIPLIPILAVEEKISEEYTSPKKNLELLVRQTASLLEKQAKQAFISEQVASIDLKIQEAQKLTAVYTSVTSLIALNPVVPVSGTILPAAQLLFLKQISSIFGLKQEEQELLLLSPEYQALAAAILTTGASTILTSLVPLVNSVNDALVAGTSTSLLCLAWIDTLKRYSLRLVDEKILTEEEIRKFIEIFAEEYQKYCDKTKYS</sequence>
<reference evidence="2 3" key="1">
    <citation type="submission" date="2017-06" db="EMBL/GenBank/DDBJ databases">
        <title>Genome sequencing of cyanobaciteial culture collection at National Institute for Environmental Studies (NIES).</title>
        <authorList>
            <person name="Hirose Y."/>
            <person name="Shimura Y."/>
            <person name="Fujisawa T."/>
            <person name="Nakamura Y."/>
            <person name="Kawachi M."/>
        </authorList>
    </citation>
    <scope>NUCLEOTIDE SEQUENCE [LARGE SCALE GENOMIC DNA]</scope>
    <source>
        <strain evidence="2 3">NIES-4072</strain>
    </source>
</reference>
<proteinExistence type="predicted"/>
<protein>
    <submittedName>
        <fullName evidence="2">GTP-binding protein</fullName>
    </submittedName>
</protein>
<dbReference type="InterPro" id="IPR027417">
    <property type="entry name" value="P-loop_NTPase"/>
</dbReference>
<keyword evidence="3" id="KW-1185">Reference proteome</keyword>
<name>A0A2R5FTA3_NOSCO</name>
<dbReference type="EMBL" id="BDUD01000001">
    <property type="protein sequence ID" value="GBG19041.1"/>
    <property type="molecule type" value="Genomic_DNA"/>
</dbReference>
<feature type="domain" description="G" evidence="1">
    <location>
        <begin position="39"/>
        <end position="166"/>
    </location>
</feature>
<evidence type="ECO:0000313" key="3">
    <source>
        <dbReference type="Proteomes" id="UP000245124"/>
    </source>
</evidence>
<accession>A0A2R5FTA3</accession>
<dbReference type="OrthoDB" id="9255830at2"/>
<evidence type="ECO:0000313" key="2">
    <source>
        <dbReference type="EMBL" id="GBG19041.1"/>
    </source>
</evidence>
<dbReference type="Gene3D" id="3.40.50.300">
    <property type="entry name" value="P-loop containing nucleotide triphosphate hydrolases"/>
    <property type="match status" value="1"/>
</dbReference>
<dbReference type="Proteomes" id="UP000245124">
    <property type="component" value="Unassembled WGS sequence"/>
</dbReference>
<dbReference type="AlphaFoldDB" id="A0A2R5FTA3"/>
<dbReference type="InterPro" id="IPR006073">
    <property type="entry name" value="GTP-bd"/>
</dbReference>
<comment type="caution">
    <text evidence="2">The sequence shown here is derived from an EMBL/GenBank/DDBJ whole genome shotgun (WGS) entry which is preliminary data.</text>
</comment>
<gene>
    <name evidence="2" type="ORF">NIES4072_27080</name>
</gene>
<dbReference type="RefSeq" id="WP_109008918.1">
    <property type="nucleotide sequence ID" value="NZ_BDUD01000001.1"/>
</dbReference>
<dbReference type="Pfam" id="PF01926">
    <property type="entry name" value="MMR_HSR1"/>
    <property type="match status" value="1"/>
</dbReference>
<dbReference type="SUPFAM" id="SSF52540">
    <property type="entry name" value="P-loop containing nucleoside triphosphate hydrolases"/>
    <property type="match status" value="1"/>
</dbReference>